<accession>A0ABW5Q4I1</accession>
<evidence type="ECO:0000313" key="3">
    <source>
        <dbReference type="Proteomes" id="UP001597451"/>
    </source>
</evidence>
<keyword evidence="3" id="KW-1185">Reference proteome</keyword>
<name>A0ABW5Q4I1_9BACI</name>
<dbReference type="EMBL" id="JBHUMX010000041">
    <property type="protein sequence ID" value="MFD2630197.1"/>
    <property type="molecule type" value="Genomic_DNA"/>
</dbReference>
<organism evidence="2 3">
    <name type="scientific">Oceanobacillus kapialis</name>
    <dbReference type="NCBI Taxonomy" id="481353"/>
    <lineage>
        <taxon>Bacteria</taxon>
        <taxon>Bacillati</taxon>
        <taxon>Bacillota</taxon>
        <taxon>Bacilli</taxon>
        <taxon>Bacillales</taxon>
        <taxon>Bacillaceae</taxon>
        <taxon>Oceanobacillus</taxon>
    </lineage>
</organism>
<reference evidence="3" key="1">
    <citation type="journal article" date="2019" name="Int. J. Syst. Evol. Microbiol.">
        <title>The Global Catalogue of Microorganisms (GCM) 10K type strain sequencing project: providing services to taxonomists for standard genome sequencing and annotation.</title>
        <authorList>
            <consortium name="The Broad Institute Genomics Platform"/>
            <consortium name="The Broad Institute Genome Sequencing Center for Infectious Disease"/>
            <person name="Wu L."/>
            <person name="Ma J."/>
        </authorList>
    </citation>
    <scope>NUCLEOTIDE SEQUENCE [LARGE SCALE GENOMIC DNA]</scope>
    <source>
        <strain evidence="3">TISTR 1858</strain>
    </source>
</reference>
<dbReference type="Pfam" id="PF00903">
    <property type="entry name" value="Glyoxalase"/>
    <property type="match status" value="1"/>
</dbReference>
<dbReference type="Proteomes" id="UP001597451">
    <property type="component" value="Unassembled WGS sequence"/>
</dbReference>
<dbReference type="InterPro" id="IPR037523">
    <property type="entry name" value="VOC_core"/>
</dbReference>
<evidence type="ECO:0000259" key="1">
    <source>
        <dbReference type="PROSITE" id="PS51819"/>
    </source>
</evidence>
<dbReference type="PROSITE" id="PS51819">
    <property type="entry name" value="VOC"/>
    <property type="match status" value="1"/>
</dbReference>
<dbReference type="Gene3D" id="3.10.180.10">
    <property type="entry name" value="2,3-Dihydroxybiphenyl 1,2-Dioxygenase, domain 1"/>
    <property type="match status" value="1"/>
</dbReference>
<dbReference type="InterPro" id="IPR004360">
    <property type="entry name" value="Glyas_Fos-R_dOase_dom"/>
</dbReference>
<dbReference type="InterPro" id="IPR029068">
    <property type="entry name" value="Glyas_Bleomycin-R_OHBP_Dase"/>
</dbReference>
<sequence>MTYNFKKIDHVQLAAPVGSEQQAREFYGKLLGFKEVEKPEALKQNGGVWFKAGDVHIHIGIEHSFRPAKKAHPAILVANLDTLKYRLRMYGINCENDDKLPGAKRFYVEDPYENRLEFLERLE</sequence>
<dbReference type="SUPFAM" id="SSF54593">
    <property type="entry name" value="Glyoxalase/Bleomycin resistance protein/Dihydroxybiphenyl dioxygenase"/>
    <property type="match status" value="1"/>
</dbReference>
<gene>
    <name evidence="2" type="ORF">ACFSUN_15530</name>
</gene>
<proteinExistence type="predicted"/>
<dbReference type="PANTHER" id="PTHR39175:SF1">
    <property type="entry name" value="FAMILY PROTEIN, PUTATIVE (AFU_ORTHOLOGUE AFUA_3G15060)-RELATED"/>
    <property type="match status" value="1"/>
</dbReference>
<comment type="caution">
    <text evidence="2">The sequence shown here is derived from an EMBL/GenBank/DDBJ whole genome shotgun (WGS) entry which is preliminary data.</text>
</comment>
<dbReference type="PANTHER" id="PTHR39175">
    <property type="entry name" value="FAMILY PROTEIN, PUTATIVE (AFU_ORTHOLOGUE AFUA_3G15060)-RELATED"/>
    <property type="match status" value="1"/>
</dbReference>
<feature type="domain" description="VOC" evidence="1">
    <location>
        <begin position="7"/>
        <end position="121"/>
    </location>
</feature>
<protein>
    <submittedName>
        <fullName evidence="2">VOC family protein</fullName>
    </submittedName>
</protein>
<dbReference type="RefSeq" id="WP_379563180.1">
    <property type="nucleotide sequence ID" value="NZ_JBHUMX010000041.1"/>
</dbReference>
<evidence type="ECO:0000313" key="2">
    <source>
        <dbReference type="EMBL" id="MFD2630197.1"/>
    </source>
</evidence>